<dbReference type="GO" id="GO:0005739">
    <property type="term" value="C:mitochondrion"/>
    <property type="evidence" value="ECO:0007669"/>
    <property type="project" value="InterPro"/>
</dbReference>
<dbReference type="EMBL" id="REGN01001396">
    <property type="protein sequence ID" value="RNA34929.1"/>
    <property type="molecule type" value="Genomic_DNA"/>
</dbReference>
<evidence type="ECO:0000313" key="1">
    <source>
        <dbReference type="EMBL" id="RNA34929.1"/>
    </source>
</evidence>
<gene>
    <name evidence="1" type="ORF">BpHYR1_032366</name>
</gene>
<evidence type="ECO:0000313" key="2">
    <source>
        <dbReference type="Proteomes" id="UP000276133"/>
    </source>
</evidence>
<keyword evidence="2" id="KW-1185">Reference proteome</keyword>
<dbReference type="AlphaFoldDB" id="A0A3M7SGT1"/>
<proteinExistence type="predicted"/>
<organism evidence="1 2">
    <name type="scientific">Brachionus plicatilis</name>
    <name type="common">Marine rotifer</name>
    <name type="synonym">Brachionus muelleri</name>
    <dbReference type="NCBI Taxonomy" id="10195"/>
    <lineage>
        <taxon>Eukaryota</taxon>
        <taxon>Metazoa</taxon>
        <taxon>Spiralia</taxon>
        <taxon>Gnathifera</taxon>
        <taxon>Rotifera</taxon>
        <taxon>Eurotatoria</taxon>
        <taxon>Monogononta</taxon>
        <taxon>Pseudotrocha</taxon>
        <taxon>Ploima</taxon>
        <taxon>Brachionidae</taxon>
        <taxon>Brachionus</taxon>
    </lineage>
</organism>
<accession>A0A3M7SGT1</accession>
<name>A0A3M7SGT1_BRAPC</name>
<dbReference type="OrthoDB" id="6407517at2759"/>
<comment type="caution">
    <text evidence="1">The sequence shown here is derived from an EMBL/GenBank/DDBJ whole genome shotgun (WGS) entry which is preliminary data.</text>
</comment>
<dbReference type="GO" id="GO:0045271">
    <property type="term" value="C:respiratory chain complex I"/>
    <property type="evidence" value="ECO:0007669"/>
    <property type="project" value="InterPro"/>
</dbReference>
<dbReference type="InterPro" id="IPR026193">
    <property type="entry name" value="NDUFV3"/>
</dbReference>
<sequence length="96" mass="11395">MKTKLLTKVIKINSNYWFNSTRQLTQTTLNKLNTEKAKTENAKSEKQQIYKATEAYDAYSYFDIEIEMVKYRIPQPTSLPPKENTWCPEKLDRNKI</sequence>
<dbReference type="Proteomes" id="UP000276133">
    <property type="component" value="Unassembled WGS sequence"/>
</dbReference>
<dbReference type="Pfam" id="PF15880">
    <property type="entry name" value="NDUFV3"/>
    <property type="match status" value="1"/>
</dbReference>
<reference evidence="1 2" key="1">
    <citation type="journal article" date="2018" name="Sci. Rep.">
        <title>Genomic signatures of local adaptation to the degree of environmental predictability in rotifers.</title>
        <authorList>
            <person name="Franch-Gras L."/>
            <person name="Hahn C."/>
            <person name="Garcia-Roger E.M."/>
            <person name="Carmona M.J."/>
            <person name="Serra M."/>
            <person name="Gomez A."/>
        </authorList>
    </citation>
    <scope>NUCLEOTIDE SEQUENCE [LARGE SCALE GENOMIC DNA]</scope>
    <source>
        <strain evidence="1">HYR1</strain>
    </source>
</reference>
<protein>
    <submittedName>
        <fullName evidence="1">Uncharacterized protein</fullName>
    </submittedName>
</protein>